<evidence type="ECO:0000256" key="1">
    <source>
        <dbReference type="ARBA" id="ARBA00004123"/>
    </source>
</evidence>
<dbReference type="InterPro" id="IPR052056">
    <property type="entry name" value="Mono-ARTD/PARP"/>
</dbReference>
<keyword evidence="2" id="KW-0328">Glycosyltransferase</keyword>
<keyword evidence="9" id="KW-1185">Reference proteome</keyword>
<dbReference type="InterPro" id="IPR043472">
    <property type="entry name" value="Macro_dom-like"/>
</dbReference>
<dbReference type="EMBL" id="JARBDR010000246">
    <property type="protein sequence ID" value="KAJ8317005.1"/>
    <property type="molecule type" value="Genomic_DNA"/>
</dbReference>
<keyword evidence="5" id="KW-0539">Nucleus</keyword>
<dbReference type="Proteomes" id="UP001217089">
    <property type="component" value="Unassembled WGS sequence"/>
</dbReference>
<dbReference type="SUPFAM" id="SSF52949">
    <property type="entry name" value="Macro domain-like"/>
    <property type="match status" value="2"/>
</dbReference>
<evidence type="ECO:0000259" key="7">
    <source>
        <dbReference type="PROSITE" id="PS51154"/>
    </source>
</evidence>
<sequence>MKNSKRQAWHVLQRSGPAIQNKCDIYIKRNGSLKEGQLYVSSEGAENLMCKLIVFVAGPMYTGKRISEEETILKELILKSLKECEKRNLHSVVFPAICTGYNRFPVAEATRVIALAIQNYFQNNFRSCIKKVYLCDTDKQKVQSFELALQSVFGVANCMREQRSNQEHKVKRRNSSTTLQSRMHHSSYETWRGDRDCRGKMGDFVNVTVGKLDLKVFHGDITCAKADVIVISARPDMDLSKGFLSNKVKQKGGDVIQQELNSQRSLMKSEGIVVTTSGKLPCKYLVHIDISGTELPEHWKTKFINLLKKTEELEMQSVAIPALGMRDEKGIGIVAKELFQALTEHKNPKFLQEVHMVFYEADMKHNFLEEIQERIRLKDNPAKRLFRQFSCRLLVPFSNEHRSPVPDETLTITVDSETDKSNTEAIRMIDAEIKKNLATTLIENNIVKELSPLQQKSILSIPEYICVEVTLNIKSGKITLLGCEEDVKKAQEDVEMVIRQAERYKKDFEKFVPRQYKK</sequence>
<protein>
    <recommendedName>
        <fullName evidence="7">Macro domain-containing protein</fullName>
    </recommendedName>
</protein>
<dbReference type="PANTHER" id="PTHR14453:SF67">
    <property type="entry name" value="POLY [ADP-RIBOSE] POLYMERASE"/>
    <property type="match status" value="1"/>
</dbReference>
<keyword evidence="4" id="KW-0520">NAD</keyword>
<organism evidence="8 9">
    <name type="scientific">Tegillarca granosa</name>
    <name type="common">Malaysian cockle</name>
    <name type="synonym">Anadara granosa</name>
    <dbReference type="NCBI Taxonomy" id="220873"/>
    <lineage>
        <taxon>Eukaryota</taxon>
        <taxon>Metazoa</taxon>
        <taxon>Spiralia</taxon>
        <taxon>Lophotrochozoa</taxon>
        <taxon>Mollusca</taxon>
        <taxon>Bivalvia</taxon>
        <taxon>Autobranchia</taxon>
        <taxon>Pteriomorphia</taxon>
        <taxon>Arcoida</taxon>
        <taxon>Arcoidea</taxon>
        <taxon>Arcidae</taxon>
        <taxon>Tegillarca</taxon>
    </lineage>
</organism>
<evidence type="ECO:0000256" key="5">
    <source>
        <dbReference type="ARBA" id="ARBA00023242"/>
    </source>
</evidence>
<proteinExistence type="predicted"/>
<accession>A0ABQ9FL45</accession>
<reference evidence="8 9" key="1">
    <citation type="submission" date="2022-12" db="EMBL/GenBank/DDBJ databases">
        <title>Chromosome-level genome of Tegillarca granosa.</title>
        <authorList>
            <person name="Kim J."/>
        </authorList>
    </citation>
    <scope>NUCLEOTIDE SEQUENCE [LARGE SCALE GENOMIC DNA]</scope>
    <source>
        <strain evidence="8">Teg-2019</strain>
        <tissue evidence="8">Adductor muscle</tissue>
    </source>
</reference>
<dbReference type="Pfam" id="PF01661">
    <property type="entry name" value="Macro"/>
    <property type="match status" value="2"/>
</dbReference>
<gene>
    <name evidence="8" type="ORF">KUTeg_004909</name>
</gene>
<feature type="region of interest" description="Disordered" evidence="6">
    <location>
        <begin position="164"/>
        <end position="185"/>
    </location>
</feature>
<evidence type="ECO:0000256" key="3">
    <source>
        <dbReference type="ARBA" id="ARBA00022679"/>
    </source>
</evidence>
<evidence type="ECO:0000313" key="9">
    <source>
        <dbReference type="Proteomes" id="UP001217089"/>
    </source>
</evidence>
<feature type="domain" description="Macro" evidence="7">
    <location>
        <begin position="1"/>
        <end position="153"/>
    </location>
</feature>
<feature type="domain" description="Macro" evidence="7">
    <location>
        <begin position="201"/>
        <end position="375"/>
    </location>
</feature>
<keyword evidence="3" id="KW-0808">Transferase</keyword>
<dbReference type="PANTHER" id="PTHR14453">
    <property type="entry name" value="PARP/ZINC FINGER CCCH TYPE DOMAIN CONTAINING PROTEIN"/>
    <property type="match status" value="1"/>
</dbReference>
<comment type="caution">
    <text evidence="8">The sequence shown here is derived from an EMBL/GenBank/DDBJ whole genome shotgun (WGS) entry which is preliminary data.</text>
</comment>
<evidence type="ECO:0000313" key="8">
    <source>
        <dbReference type="EMBL" id="KAJ8317005.1"/>
    </source>
</evidence>
<evidence type="ECO:0000256" key="4">
    <source>
        <dbReference type="ARBA" id="ARBA00023027"/>
    </source>
</evidence>
<dbReference type="InterPro" id="IPR002589">
    <property type="entry name" value="Macro_dom"/>
</dbReference>
<comment type="subcellular location">
    <subcellularLocation>
        <location evidence="1">Nucleus</location>
    </subcellularLocation>
</comment>
<dbReference type="PROSITE" id="PS51154">
    <property type="entry name" value="MACRO"/>
    <property type="match status" value="2"/>
</dbReference>
<dbReference type="Gene3D" id="3.40.220.10">
    <property type="entry name" value="Leucine Aminopeptidase, subunit E, domain 1"/>
    <property type="match status" value="2"/>
</dbReference>
<evidence type="ECO:0000256" key="6">
    <source>
        <dbReference type="SAM" id="MobiDB-lite"/>
    </source>
</evidence>
<evidence type="ECO:0000256" key="2">
    <source>
        <dbReference type="ARBA" id="ARBA00022676"/>
    </source>
</evidence>
<name>A0ABQ9FL45_TEGGR</name>